<dbReference type="GO" id="GO:0046872">
    <property type="term" value="F:metal ion binding"/>
    <property type="evidence" value="ECO:0007669"/>
    <property type="project" value="UniProtKB-KW"/>
</dbReference>
<dbReference type="Gene3D" id="3.55.10.10">
    <property type="entry name" value="Archease domain"/>
    <property type="match status" value="1"/>
</dbReference>
<proteinExistence type="inferred from homology"/>
<organism evidence="7 8">
    <name type="scientific">Homarus americanus</name>
    <name type="common">American lobster</name>
    <dbReference type="NCBI Taxonomy" id="6706"/>
    <lineage>
        <taxon>Eukaryota</taxon>
        <taxon>Metazoa</taxon>
        <taxon>Ecdysozoa</taxon>
        <taxon>Arthropoda</taxon>
        <taxon>Crustacea</taxon>
        <taxon>Multicrustacea</taxon>
        <taxon>Malacostraca</taxon>
        <taxon>Eumalacostraca</taxon>
        <taxon>Eucarida</taxon>
        <taxon>Decapoda</taxon>
        <taxon>Pleocyemata</taxon>
        <taxon>Astacidea</taxon>
        <taxon>Nephropoidea</taxon>
        <taxon>Nephropidae</taxon>
        <taxon>Homarus</taxon>
    </lineage>
</organism>
<dbReference type="Pfam" id="PF01951">
    <property type="entry name" value="Archease"/>
    <property type="match status" value="1"/>
</dbReference>
<dbReference type="GO" id="GO:0006388">
    <property type="term" value="P:tRNA splicing, via endonucleolytic cleavage and ligation"/>
    <property type="evidence" value="ECO:0007669"/>
    <property type="project" value="TreeGrafter"/>
</dbReference>
<dbReference type="PANTHER" id="PTHR12682:SF11">
    <property type="entry name" value="PROTEIN ARCHEASE"/>
    <property type="match status" value="1"/>
</dbReference>
<name>A0A8J5KB80_HOMAM</name>
<comment type="similarity">
    <text evidence="1">Belongs to the archease family.</text>
</comment>
<dbReference type="SUPFAM" id="SSF69819">
    <property type="entry name" value="MTH1598-like"/>
    <property type="match status" value="1"/>
</dbReference>
<evidence type="ECO:0000259" key="6">
    <source>
        <dbReference type="Pfam" id="PF01951"/>
    </source>
</evidence>
<dbReference type="AlphaFoldDB" id="A0A8J5KB80"/>
<dbReference type="GO" id="GO:0072669">
    <property type="term" value="C:tRNA-splicing ligase complex"/>
    <property type="evidence" value="ECO:0007669"/>
    <property type="project" value="TreeGrafter"/>
</dbReference>
<dbReference type="InterPro" id="IPR002804">
    <property type="entry name" value="Archease"/>
</dbReference>
<feature type="domain" description="Archease" evidence="6">
    <location>
        <begin position="108"/>
        <end position="245"/>
    </location>
</feature>
<accession>A0A8J5KB80</accession>
<reference evidence="7" key="1">
    <citation type="journal article" date="2021" name="Sci. Adv.">
        <title>The American lobster genome reveals insights on longevity, neural, and immune adaptations.</title>
        <authorList>
            <person name="Polinski J.M."/>
            <person name="Zimin A.V."/>
            <person name="Clark K.F."/>
            <person name="Kohn A.B."/>
            <person name="Sadowski N."/>
            <person name="Timp W."/>
            <person name="Ptitsyn A."/>
            <person name="Khanna P."/>
            <person name="Romanova D.Y."/>
            <person name="Williams P."/>
            <person name="Greenwood S.J."/>
            <person name="Moroz L.L."/>
            <person name="Walt D.R."/>
            <person name="Bodnar A.G."/>
        </authorList>
    </citation>
    <scope>NUCLEOTIDE SEQUENCE</scope>
    <source>
        <strain evidence="7">GMGI-L3</strain>
    </source>
</reference>
<comment type="caution">
    <text evidence="7">The sequence shown here is derived from an EMBL/GenBank/DDBJ whole genome shotgun (WGS) entry which is preliminary data.</text>
</comment>
<feature type="compositionally biased region" description="Basic and acidic residues" evidence="5">
    <location>
        <begin position="58"/>
        <end position="67"/>
    </location>
</feature>
<keyword evidence="2" id="KW-0819">tRNA processing</keyword>
<dbReference type="InterPro" id="IPR036820">
    <property type="entry name" value="Archease_dom_sf"/>
</dbReference>
<evidence type="ECO:0000256" key="4">
    <source>
        <dbReference type="ARBA" id="ARBA00022837"/>
    </source>
</evidence>
<evidence type="ECO:0000313" key="7">
    <source>
        <dbReference type="EMBL" id="KAG7169030.1"/>
    </source>
</evidence>
<protein>
    <submittedName>
        <fullName evidence="7">Archease-like</fullName>
    </submittedName>
</protein>
<evidence type="ECO:0000256" key="1">
    <source>
        <dbReference type="ARBA" id="ARBA00007963"/>
    </source>
</evidence>
<feature type="compositionally biased region" description="Polar residues" evidence="5">
    <location>
        <begin position="1"/>
        <end position="16"/>
    </location>
</feature>
<sequence>MISEGGTTYHINQRPSHITRRRLGASLEEGACGGEKRSGRGERIGIGAEGEGSGTELQRVKGGDRGRDRGEGKLFAAWAFEVQNVRASDTEETMNLTTDELELPSCKYEYLDHPADVQIHSWGDNLTEAFEQAAVAMYGYMTEIDTVEIGSRQEIEAEGHDMESLLYNFLDECLYEFSAEPFFIVRKVVITEFNKEAFSIKAKLYGEEFDLEKHPQGTEVKAITYASMQVYDSEDQHELFVIIDI</sequence>
<dbReference type="PANTHER" id="PTHR12682">
    <property type="entry name" value="ARCHEASE"/>
    <property type="match status" value="1"/>
</dbReference>
<dbReference type="EMBL" id="JAHLQT010018664">
    <property type="protein sequence ID" value="KAG7169030.1"/>
    <property type="molecule type" value="Genomic_DNA"/>
</dbReference>
<dbReference type="InterPro" id="IPR023572">
    <property type="entry name" value="Archease_dom"/>
</dbReference>
<evidence type="ECO:0000256" key="2">
    <source>
        <dbReference type="ARBA" id="ARBA00022694"/>
    </source>
</evidence>
<keyword evidence="3" id="KW-0479">Metal-binding</keyword>
<dbReference type="FunFam" id="3.55.10.10:FF:000001">
    <property type="entry name" value="protein archease isoform X1"/>
    <property type="match status" value="1"/>
</dbReference>
<dbReference type="Proteomes" id="UP000747542">
    <property type="component" value="Unassembled WGS sequence"/>
</dbReference>
<feature type="region of interest" description="Disordered" evidence="5">
    <location>
        <begin position="1"/>
        <end position="67"/>
    </location>
</feature>
<feature type="compositionally biased region" description="Basic and acidic residues" evidence="5">
    <location>
        <begin position="34"/>
        <end position="43"/>
    </location>
</feature>
<keyword evidence="8" id="KW-1185">Reference proteome</keyword>
<evidence type="ECO:0000256" key="3">
    <source>
        <dbReference type="ARBA" id="ARBA00022723"/>
    </source>
</evidence>
<evidence type="ECO:0000256" key="5">
    <source>
        <dbReference type="SAM" id="MobiDB-lite"/>
    </source>
</evidence>
<evidence type="ECO:0000313" key="8">
    <source>
        <dbReference type="Proteomes" id="UP000747542"/>
    </source>
</evidence>
<gene>
    <name evidence="7" type="ORF">Hamer_G011729</name>
</gene>
<keyword evidence="4" id="KW-0106">Calcium</keyword>